<reference evidence="1 2" key="1">
    <citation type="journal article" date="2023" name="Plants (Basel)">
        <title>Bridging the Gap: Combining Genomics and Transcriptomics Approaches to Understand Stylosanthes scabra, an Orphan Legume from the Brazilian Caatinga.</title>
        <authorList>
            <person name="Ferreira-Neto J.R.C."/>
            <person name="da Silva M.D."/>
            <person name="Binneck E."/>
            <person name="de Melo N.F."/>
            <person name="da Silva R.H."/>
            <person name="de Melo A.L.T.M."/>
            <person name="Pandolfi V."/>
            <person name="Bustamante F.O."/>
            <person name="Brasileiro-Vidal A.C."/>
            <person name="Benko-Iseppon A.M."/>
        </authorList>
    </citation>
    <scope>NUCLEOTIDE SEQUENCE [LARGE SCALE GENOMIC DNA]</scope>
    <source>
        <tissue evidence="1">Leaves</tissue>
    </source>
</reference>
<sequence>MGEGEPRSSVVTAEAWSCRTEELMDGVTRIHSGTEDGVVAKGNVDSTEVELAEVENDVDDGTESSADLSAFTKEKRRTIVAEFDATMTNSAEEPGALLSCGQRLLLKTEPNPWRTVKKDDREGGPRTVWWFQAEDGNTPLKAIPEPSLKGLALAETSRGFGVHSLAISSGLQETEGLIPATPAIPANGSRERTGKCLRYARVNANARVGCRLACLITKLEGSLPKGCKRSSFSSCRCGLLYVCTTAGDGILALIAVSTWGTFMLHVSGWDMATLDWVHDI</sequence>
<comment type="caution">
    <text evidence="1">The sequence shown here is derived from an EMBL/GenBank/DDBJ whole genome shotgun (WGS) entry which is preliminary data.</text>
</comment>
<organism evidence="1 2">
    <name type="scientific">Stylosanthes scabra</name>
    <dbReference type="NCBI Taxonomy" id="79078"/>
    <lineage>
        <taxon>Eukaryota</taxon>
        <taxon>Viridiplantae</taxon>
        <taxon>Streptophyta</taxon>
        <taxon>Embryophyta</taxon>
        <taxon>Tracheophyta</taxon>
        <taxon>Spermatophyta</taxon>
        <taxon>Magnoliopsida</taxon>
        <taxon>eudicotyledons</taxon>
        <taxon>Gunneridae</taxon>
        <taxon>Pentapetalae</taxon>
        <taxon>rosids</taxon>
        <taxon>fabids</taxon>
        <taxon>Fabales</taxon>
        <taxon>Fabaceae</taxon>
        <taxon>Papilionoideae</taxon>
        <taxon>50 kb inversion clade</taxon>
        <taxon>dalbergioids sensu lato</taxon>
        <taxon>Dalbergieae</taxon>
        <taxon>Pterocarpus clade</taxon>
        <taxon>Stylosanthes</taxon>
    </lineage>
</organism>
<evidence type="ECO:0000313" key="2">
    <source>
        <dbReference type="Proteomes" id="UP001341840"/>
    </source>
</evidence>
<dbReference type="Proteomes" id="UP001341840">
    <property type="component" value="Unassembled WGS sequence"/>
</dbReference>
<gene>
    <name evidence="1" type="ORF">PIB30_040909</name>
</gene>
<proteinExistence type="predicted"/>
<keyword evidence="2" id="KW-1185">Reference proteome</keyword>
<name>A0ABU6WDB0_9FABA</name>
<accession>A0ABU6WDB0</accession>
<evidence type="ECO:0000313" key="1">
    <source>
        <dbReference type="EMBL" id="MED6183782.1"/>
    </source>
</evidence>
<protein>
    <submittedName>
        <fullName evidence="1">Uncharacterized protein</fullName>
    </submittedName>
</protein>
<dbReference type="EMBL" id="JASCZI010181466">
    <property type="protein sequence ID" value="MED6183782.1"/>
    <property type="molecule type" value="Genomic_DNA"/>
</dbReference>